<sequence length="178" mass="20633">MCAKKDEGRKGRPDGFPKTEDHFSRNMKYVLVHIVNNFQSFVLAASTTRRSSHDMTSRNSVFTTLEGRDRKAHKFVGCVFVRNMILEWTSRESVLMKTHREHYRLQVPQDHHAFALRSLDKVKSLSFLQRASPYFTMYPPQLLIPPILCILAFLDPTAIVVNLEPIHDQHYIILIPPS</sequence>
<evidence type="ECO:0000313" key="1">
    <source>
        <dbReference type="EMBL" id="CAF2981281.1"/>
    </source>
</evidence>
<gene>
    <name evidence="1" type="ORF">LSAA_12134</name>
</gene>
<name>A0A7R8D065_LEPSM</name>
<protein>
    <submittedName>
        <fullName evidence="1">(salmon louse) hypothetical protein</fullName>
    </submittedName>
</protein>
<dbReference type="Proteomes" id="UP000675881">
    <property type="component" value="Chromosome 6"/>
</dbReference>
<keyword evidence="2" id="KW-1185">Reference proteome</keyword>
<evidence type="ECO:0000313" key="2">
    <source>
        <dbReference type="Proteomes" id="UP000675881"/>
    </source>
</evidence>
<dbReference type="AlphaFoldDB" id="A0A7R8D065"/>
<reference evidence="1" key="1">
    <citation type="submission" date="2021-02" db="EMBL/GenBank/DDBJ databases">
        <authorList>
            <person name="Bekaert M."/>
        </authorList>
    </citation>
    <scope>NUCLEOTIDE SEQUENCE</scope>
    <source>
        <strain evidence="1">IoA-00</strain>
    </source>
</reference>
<accession>A0A7R8D065</accession>
<organism evidence="1 2">
    <name type="scientific">Lepeophtheirus salmonis</name>
    <name type="common">Salmon louse</name>
    <name type="synonym">Caligus salmonis</name>
    <dbReference type="NCBI Taxonomy" id="72036"/>
    <lineage>
        <taxon>Eukaryota</taxon>
        <taxon>Metazoa</taxon>
        <taxon>Ecdysozoa</taxon>
        <taxon>Arthropoda</taxon>
        <taxon>Crustacea</taxon>
        <taxon>Multicrustacea</taxon>
        <taxon>Hexanauplia</taxon>
        <taxon>Copepoda</taxon>
        <taxon>Siphonostomatoida</taxon>
        <taxon>Caligidae</taxon>
        <taxon>Lepeophtheirus</taxon>
    </lineage>
</organism>
<proteinExistence type="predicted"/>
<dbReference type="EMBL" id="HG994585">
    <property type="protein sequence ID" value="CAF2981281.1"/>
    <property type="molecule type" value="Genomic_DNA"/>
</dbReference>